<dbReference type="AlphaFoldDB" id="A0A7D9HL07"/>
<evidence type="ECO:0000256" key="5">
    <source>
        <dbReference type="SAM" id="SignalP"/>
    </source>
</evidence>
<keyword evidence="1" id="KW-0217">Developmental protein</keyword>
<gene>
    <name evidence="6" type="ORF">PACLA_8A011556</name>
</gene>
<reference evidence="6" key="1">
    <citation type="submission" date="2020-04" db="EMBL/GenBank/DDBJ databases">
        <authorList>
            <person name="Alioto T."/>
            <person name="Alioto T."/>
            <person name="Gomez Garrido J."/>
        </authorList>
    </citation>
    <scope>NUCLEOTIDE SEQUENCE</scope>
    <source>
        <strain evidence="6">A484AB</strain>
    </source>
</reference>
<comment type="caution">
    <text evidence="6">The sequence shown here is derived from an EMBL/GenBank/DDBJ whole genome shotgun (WGS) entry which is preliminary data.</text>
</comment>
<evidence type="ECO:0000256" key="2">
    <source>
        <dbReference type="ARBA" id="ARBA00023157"/>
    </source>
</evidence>
<dbReference type="PROSITE" id="PS50038">
    <property type="entry name" value="FZ"/>
    <property type="match status" value="1"/>
</dbReference>
<dbReference type="InterPro" id="IPR020067">
    <property type="entry name" value="Frizzled_dom"/>
</dbReference>
<dbReference type="GO" id="GO:0005886">
    <property type="term" value="C:plasma membrane"/>
    <property type="evidence" value="ECO:0007669"/>
    <property type="project" value="TreeGrafter"/>
</dbReference>
<accession>A0A7D9HL07</accession>
<keyword evidence="2 3" id="KW-1015">Disulfide bond</keyword>
<comment type="caution">
    <text evidence="3">Lacks conserved residue(s) required for the propagation of feature annotation.</text>
</comment>
<protein>
    <submittedName>
        <fullName evidence="6">Frizzled-5-like</fullName>
    </submittedName>
</protein>
<keyword evidence="5" id="KW-0732">Signal</keyword>
<feature type="chain" id="PRO_5043848536" evidence="5">
    <location>
        <begin position="23"/>
        <end position="309"/>
    </location>
</feature>
<dbReference type="GO" id="GO:0035567">
    <property type="term" value="P:non-canonical Wnt signaling pathway"/>
    <property type="evidence" value="ECO:0007669"/>
    <property type="project" value="TreeGrafter"/>
</dbReference>
<dbReference type="InterPro" id="IPR015526">
    <property type="entry name" value="Frizzled/SFRP"/>
</dbReference>
<dbReference type="Pfam" id="PF01392">
    <property type="entry name" value="Fz"/>
    <property type="match status" value="1"/>
</dbReference>
<organism evidence="6 7">
    <name type="scientific">Paramuricea clavata</name>
    <name type="common">Red gorgonian</name>
    <name type="synonym">Violescent sea-whip</name>
    <dbReference type="NCBI Taxonomy" id="317549"/>
    <lineage>
        <taxon>Eukaryota</taxon>
        <taxon>Metazoa</taxon>
        <taxon>Cnidaria</taxon>
        <taxon>Anthozoa</taxon>
        <taxon>Octocorallia</taxon>
        <taxon>Malacalcyonacea</taxon>
        <taxon>Plexauridae</taxon>
        <taxon>Paramuricea</taxon>
    </lineage>
</organism>
<name>A0A7D9HL07_PARCT</name>
<feature type="region of interest" description="Disordered" evidence="4">
    <location>
        <begin position="234"/>
        <end position="309"/>
    </location>
</feature>
<dbReference type="GO" id="GO:0060070">
    <property type="term" value="P:canonical Wnt signaling pathway"/>
    <property type="evidence" value="ECO:0007669"/>
    <property type="project" value="TreeGrafter"/>
</dbReference>
<sequence>MAYIWMAIALLLACSLTTEARARRKFKKGRRCEKITVSSCGNFAYQRTKFPNPFTNITTQDETNNLTAFIPALTRLNCTATDPMPFLCSVYVPVCTPDLRTVIPPCREFCEKAVGSCPALMVAAYGIQWPSPLDCSNYPSKMGGQVCLSKLRYRTNKNKNAKEKGKKKKPKADETKCCKLGEITVGKNATCNLSDTIATTTQPKRYLKVLKLCKDFESKFNECCRKKAVKIQEREAKKKQKRKNKKAKKQQRKLAKKGKKAGKLQQKKAGKQQKRKQKKNERKQKKANRKQKKQNRKQNRKGKKNGRGE</sequence>
<proteinExistence type="predicted"/>
<dbReference type="PANTHER" id="PTHR11309">
    <property type="entry name" value="FRIZZLED"/>
    <property type="match status" value="1"/>
</dbReference>
<evidence type="ECO:0000256" key="3">
    <source>
        <dbReference type="PROSITE-ProRule" id="PRU00090"/>
    </source>
</evidence>
<feature type="signal peptide" evidence="5">
    <location>
        <begin position="1"/>
        <end position="22"/>
    </location>
</feature>
<dbReference type="InterPro" id="IPR036790">
    <property type="entry name" value="Frizzled_dom_sf"/>
</dbReference>
<dbReference type="SUPFAM" id="SSF63501">
    <property type="entry name" value="Frizzled cysteine-rich domain"/>
    <property type="match status" value="1"/>
</dbReference>
<evidence type="ECO:0000256" key="4">
    <source>
        <dbReference type="SAM" id="MobiDB-lite"/>
    </source>
</evidence>
<keyword evidence="7" id="KW-1185">Reference proteome</keyword>
<evidence type="ECO:0000313" key="6">
    <source>
        <dbReference type="EMBL" id="CAB3987202.1"/>
    </source>
</evidence>
<dbReference type="GO" id="GO:0042813">
    <property type="term" value="F:Wnt receptor activity"/>
    <property type="evidence" value="ECO:0007669"/>
    <property type="project" value="TreeGrafter"/>
</dbReference>
<dbReference type="GO" id="GO:0017147">
    <property type="term" value="F:Wnt-protein binding"/>
    <property type="evidence" value="ECO:0007669"/>
    <property type="project" value="TreeGrafter"/>
</dbReference>
<feature type="disulfide bond" evidence="3">
    <location>
        <begin position="106"/>
        <end position="147"/>
    </location>
</feature>
<dbReference type="Gene3D" id="1.10.2000.10">
    <property type="entry name" value="Frizzled cysteine-rich domain"/>
    <property type="match status" value="1"/>
</dbReference>
<evidence type="ECO:0000313" key="7">
    <source>
        <dbReference type="Proteomes" id="UP001152795"/>
    </source>
</evidence>
<dbReference type="Proteomes" id="UP001152795">
    <property type="component" value="Unassembled WGS sequence"/>
</dbReference>
<dbReference type="SMART" id="SM00063">
    <property type="entry name" value="FRI"/>
    <property type="match status" value="1"/>
</dbReference>
<evidence type="ECO:0000256" key="1">
    <source>
        <dbReference type="ARBA" id="ARBA00022473"/>
    </source>
</evidence>
<dbReference type="CDD" id="cd07066">
    <property type="entry name" value="CRD_FZ"/>
    <property type="match status" value="1"/>
</dbReference>
<feature type="compositionally biased region" description="Basic residues" evidence="4">
    <location>
        <begin position="237"/>
        <end position="309"/>
    </location>
</feature>
<dbReference type="EMBL" id="CACRXK020001134">
    <property type="protein sequence ID" value="CAB3987202.1"/>
    <property type="molecule type" value="Genomic_DNA"/>
</dbReference>
<dbReference type="OrthoDB" id="10053709at2759"/>